<evidence type="ECO:0000259" key="2">
    <source>
        <dbReference type="Pfam" id="PF00561"/>
    </source>
</evidence>
<dbReference type="GO" id="GO:0016020">
    <property type="term" value="C:membrane"/>
    <property type="evidence" value="ECO:0007669"/>
    <property type="project" value="TreeGrafter"/>
</dbReference>
<keyword evidence="4" id="KW-1185">Reference proteome</keyword>
<dbReference type="GO" id="GO:0046464">
    <property type="term" value="P:acylglycerol catabolic process"/>
    <property type="evidence" value="ECO:0007669"/>
    <property type="project" value="TreeGrafter"/>
</dbReference>
<dbReference type="InterPro" id="IPR000073">
    <property type="entry name" value="AB_hydrolase_1"/>
</dbReference>
<dbReference type="GeneID" id="87828404"/>
<proteinExistence type="predicted"/>
<protein>
    <submittedName>
        <fullName evidence="3">Alpha/beta-hydrolase</fullName>
    </submittedName>
</protein>
<dbReference type="InterPro" id="IPR050266">
    <property type="entry name" value="AB_hydrolase_sf"/>
</dbReference>
<evidence type="ECO:0000313" key="4">
    <source>
        <dbReference type="Proteomes" id="UP001302602"/>
    </source>
</evidence>
<organism evidence="3 4">
    <name type="scientific">Parathielavia appendiculata</name>
    <dbReference type="NCBI Taxonomy" id="2587402"/>
    <lineage>
        <taxon>Eukaryota</taxon>
        <taxon>Fungi</taxon>
        <taxon>Dikarya</taxon>
        <taxon>Ascomycota</taxon>
        <taxon>Pezizomycotina</taxon>
        <taxon>Sordariomycetes</taxon>
        <taxon>Sordariomycetidae</taxon>
        <taxon>Sordariales</taxon>
        <taxon>Chaetomiaceae</taxon>
        <taxon>Parathielavia</taxon>
    </lineage>
</organism>
<dbReference type="Pfam" id="PF00561">
    <property type="entry name" value="Abhydrolase_1"/>
    <property type="match status" value="1"/>
</dbReference>
<feature type="non-terminal residue" evidence="3">
    <location>
        <position position="236"/>
    </location>
</feature>
<comment type="caution">
    <text evidence="3">The sequence shown here is derived from an EMBL/GenBank/DDBJ whole genome shotgun (WGS) entry which is preliminary data.</text>
</comment>
<reference evidence="3" key="2">
    <citation type="submission" date="2023-05" db="EMBL/GenBank/DDBJ databases">
        <authorList>
            <consortium name="Lawrence Berkeley National Laboratory"/>
            <person name="Steindorff A."/>
            <person name="Hensen N."/>
            <person name="Bonometti L."/>
            <person name="Westerberg I."/>
            <person name="Brannstrom I.O."/>
            <person name="Guillou S."/>
            <person name="Cros-Aarteil S."/>
            <person name="Calhoun S."/>
            <person name="Haridas S."/>
            <person name="Kuo A."/>
            <person name="Mondo S."/>
            <person name="Pangilinan J."/>
            <person name="Riley R."/>
            <person name="Labutti K."/>
            <person name="Andreopoulos B."/>
            <person name="Lipzen A."/>
            <person name="Chen C."/>
            <person name="Yanf M."/>
            <person name="Daum C."/>
            <person name="Ng V."/>
            <person name="Clum A."/>
            <person name="Ohm R."/>
            <person name="Martin F."/>
            <person name="Silar P."/>
            <person name="Natvig D."/>
            <person name="Lalanne C."/>
            <person name="Gautier V."/>
            <person name="Ament-Velasquez S.L."/>
            <person name="Kruys A."/>
            <person name="Hutchinson M.I."/>
            <person name="Powell A.J."/>
            <person name="Barry K."/>
            <person name="Miller A.N."/>
            <person name="Grigoriev I.V."/>
            <person name="Debuchy R."/>
            <person name="Gladieux P."/>
            <person name="Thoren M.H."/>
            <person name="Johannesson H."/>
        </authorList>
    </citation>
    <scope>NUCLEOTIDE SEQUENCE</scope>
    <source>
        <strain evidence="3">CBS 731.68</strain>
    </source>
</reference>
<feature type="domain" description="AB hydrolase-1" evidence="2">
    <location>
        <begin position="55"/>
        <end position="210"/>
    </location>
</feature>
<evidence type="ECO:0000313" key="3">
    <source>
        <dbReference type="EMBL" id="KAK4128222.1"/>
    </source>
</evidence>
<dbReference type="InterPro" id="IPR029058">
    <property type="entry name" value="AB_hydrolase_fold"/>
</dbReference>
<dbReference type="EMBL" id="MU853223">
    <property type="protein sequence ID" value="KAK4128222.1"/>
    <property type="molecule type" value="Genomic_DNA"/>
</dbReference>
<gene>
    <name evidence="3" type="ORF">N657DRAFT_638647</name>
</gene>
<dbReference type="Gene3D" id="3.40.50.1820">
    <property type="entry name" value="alpha/beta hydrolase"/>
    <property type="match status" value="1"/>
</dbReference>
<reference evidence="3" key="1">
    <citation type="journal article" date="2023" name="Mol. Phylogenet. Evol.">
        <title>Genome-scale phylogeny and comparative genomics of the fungal order Sordariales.</title>
        <authorList>
            <person name="Hensen N."/>
            <person name="Bonometti L."/>
            <person name="Westerberg I."/>
            <person name="Brannstrom I.O."/>
            <person name="Guillou S."/>
            <person name="Cros-Aarteil S."/>
            <person name="Calhoun S."/>
            <person name="Haridas S."/>
            <person name="Kuo A."/>
            <person name="Mondo S."/>
            <person name="Pangilinan J."/>
            <person name="Riley R."/>
            <person name="LaButti K."/>
            <person name="Andreopoulos B."/>
            <person name="Lipzen A."/>
            <person name="Chen C."/>
            <person name="Yan M."/>
            <person name="Daum C."/>
            <person name="Ng V."/>
            <person name="Clum A."/>
            <person name="Steindorff A."/>
            <person name="Ohm R.A."/>
            <person name="Martin F."/>
            <person name="Silar P."/>
            <person name="Natvig D.O."/>
            <person name="Lalanne C."/>
            <person name="Gautier V."/>
            <person name="Ament-Velasquez S.L."/>
            <person name="Kruys A."/>
            <person name="Hutchinson M.I."/>
            <person name="Powell A.J."/>
            <person name="Barry K."/>
            <person name="Miller A.N."/>
            <person name="Grigoriev I.V."/>
            <person name="Debuchy R."/>
            <person name="Gladieux P."/>
            <person name="Hiltunen Thoren M."/>
            <person name="Johannesson H."/>
        </authorList>
    </citation>
    <scope>NUCLEOTIDE SEQUENCE</scope>
    <source>
        <strain evidence="3">CBS 731.68</strain>
    </source>
</reference>
<dbReference type="AlphaFoldDB" id="A0AAN6U858"/>
<feature type="region of interest" description="Disordered" evidence="1">
    <location>
        <begin position="16"/>
        <end position="40"/>
    </location>
</feature>
<sequence>MADAALSAIGLDPTAVPSATLQHSSPTTQPAPPPLETSQLPTPFHISLNSTQPTTLVLLHGILSSHLEFTHVIPLLSAHHLLLVDLPGHSNSFSPSTPRKPESYSIASMADAVAAVIRAHANGGKAHVVGVSMGGFVGLELARRYPELCASAWVTGAAPFEGFTAWLAARPAWIERFMWAMEVLPDGVYNWLAAWQGMRPHGELRLEMRRNRRSEVIHGVYGSILAGVRWDEVKGI</sequence>
<feature type="compositionally biased region" description="Polar residues" evidence="1">
    <location>
        <begin position="17"/>
        <end position="28"/>
    </location>
</feature>
<evidence type="ECO:0000256" key="1">
    <source>
        <dbReference type="SAM" id="MobiDB-lite"/>
    </source>
</evidence>
<dbReference type="GO" id="GO:0047372">
    <property type="term" value="F:monoacylglycerol lipase activity"/>
    <property type="evidence" value="ECO:0007669"/>
    <property type="project" value="TreeGrafter"/>
</dbReference>
<dbReference type="PANTHER" id="PTHR43798:SF5">
    <property type="entry name" value="MONOACYLGLYCEROL LIPASE ABHD6"/>
    <property type="match status" value="1"/>
</dbReference>
<accession>A0AAN6U858</accession>
<dbReference type="SUPFAM" id="SSF53474">
    <property type="entry name" value="alpha/beta-Hydrolases"/>
    <property type="match status" value="1"/>
</dbReference>
<dbReference type="RefSeq" id="XP_062651993.1">
    <property type="nucleotide sequence ID" value="XM_062791635.1"/>
</dbReference>
<dbReference type="Proteomes" id="UP001302602">
    <property type="component" value="Unassembled WGS sequence"/>
</dbReference>
<dbReference type="PANTHER" id="PTHR43798">
    <property type="entry name" value="MONOACYLGLYCEROL LIPASE"/>
    <property type="match status" value="1"/>
</dbReference>
<name>A0AAN6U858_9PEZI</name>